<accession>A0ABT4ZNZ1</accession>
<dbReference type="RefSeq" id="WP_272109738.1">
    <property type="nucleotide sequence ID" value="NZ_JAQMTI010000071.1"/>
</dbReference>
<evidence type="ECO:0000313" key="2">
    <source>
        <dbReference type="EMBL" id="MDB9440730.1"/>
    </source>
</evidence>
<sequence>MELSQIIENTTTNTSNIHYEIEDRFFAKPYEIENQTTSNYEVNHEVDTRQKKQILILIRTIVGLFIAGIIIGIIYRSYTKPCTAGEKKNLGFGV</sequence>
<protein>
    <submittedName>
        <fullName evidence="2">Uncharacterized protein</fullName>
    </submittedName>
</protein>
<feature type="transmembrane region" description="Helical" evidence="1">
    <location>
        <begin position="54"/>
        <end position="75"/>
    </location>
</feature>
<proteinExistence type="predicted"/>
<organism evidence="2 3">
    <name type="scientific">Sphaerospermopsis kisseleviana CS-549</name>
    <dbReference type="NCBI Taxonomy" id="3021783"/>
    <lineage>
        <taxon>Bacteria</taxon>
        <taxon>Bacillati</taxon>
        <taxon>Cyanobacteriota</taxon>
        <taxon>Cyanophyceae</taxon>
        <taxon>Nostocales</taxon>
        <taxon>Aphanizomenonaceae</taxon>
        <taxon>Sphaerospermopsis</taxon>
        <taxon>Sphaerospermopsis kisseleviana</taxon>
    </lineage>
</organism>
<keyword evidence="1" id="KW-0812">Transmembrane</keyword>
<comment type="caution">
    <text evidence="2">The sequence shown here is derived from an EMBL/GenBank/DDBJ whole genome shotgun (WGS) entry which is preliminary data.</text>
</comment>
<evidence type="ECO:0000256" key="1">
    <source>
        <dbReference type="SAM" id="Phobius"/>
    </source>
</evidence>
<keyword evidence="3" id="KW-1185">Reference proteome</keyword>
<dbReference type="Proteomes" id="UP001211711">
    <property type="component" value="Unassembled WGS sequence"/>
</dbReference>
<name>A0ABT4ZNZ1_9CYAN</name>
<keyword evidence="1" id="KW-1133">Transmembrane helix</keyword>
<gene>
    <name evidence="2" type="ORF">PN497_05040</name>
</gene>
<evidence type="ECO:0000313" key="3">
    <source>
        <dbReference type="Proteomes" id="UP001211711"/>
    </source>
</evidence>
<reference evidence="2 3" key="1">
    <citation type="submission" date="2023-01" db="EMBL/GenBank/DDBJ databases">
        <title>Genomes from the Australian National Cyanobacteria Reference Collection.</title>
        <authorList>
            <person name="Willis A."/>
            <person name="Lee E.M.F."/>
        </authorList>
    </citation>
    <scope>NUCLEOTIDE SEQUENCE [LARGE SCALE GENOMIC DNA]</scope>
    <source>
        <strain evidence="2 3">CS-549</strain>
    </source>
</reference>
<keyword evidence="1" id="KW-0472">Membrane</keyword>
<dbReference type="EMBL" id="JAQMTI010000071">
    <property type="protein sequence ID" value="MDB9440730.1"/>
    <property type="molecule type" value="Genomic_DNA"/>
</dbReference>